<dbReference type="Gene3D" id="3.30.1330.40">
    <property type="entry name" value="RutC-like"/>
    <property type="match status" value="1"/>
</dbReference>
<evidence type="ECO:0000313" key="2">
    <source>
        <dbReference type="EMBL" id="CAB5012944.1"/>
    </source>
</evidence>
<accession>A0A6J7QFF2</accession>
<organism evidence="2">
    <name type="scientific">freshwater metagenome</name>
    <dbReference type="NCBI Taxonomy" id="449393"/>
    <lineage>
        <taxon>unclassified sequences</taxon>
        <taxon>metagenomes</taxon>
        <taxon>ecological metagenomes</taxon>
    </lineage>
</organism>
<reference evidence="2" key="1">
    <citation type="submission" date="2020-05" db="EMBL/GenBank/DDBJ databases">
        <authorList>
            <person name="Chiriac C."/>
            <person name="Salcher M."/>
            <person name="Ghai R."/>
            <person name="Kavagutti S V."/>
        </authorList>
    </citation>
    <scope>NUCLEOTIDE SEQUENCE</scope>
</reference>
<dbReference type="PANTHER" id="PTHR11803:SF48">
    <property type="entry name" value="2-AMINOMUCONATE DEAMINASE"/>
    <property type="match status" value="1"/>
</dbReference>
<dbReference type="GO" id="GO:0005829">
    <property type="term" value="C:cytosol"/>
    <property type="evidence" value="ECO:0007669"/>
    <property type="project" value="TreeGrafter"/>
</dbReference>
<dbReference type="EMBL" id="CAFBOZ010000195">
    <property type="protein sequence ID" value="CAB5012944.1"/>
    <property type="molecule type" value="Genomic_DNA"/>
</dbReference>
<evidence type="ECO:0000313" key="1">
    <source>
        <dbReference type="EMBL" id="CAB4936426.1"/>
    </source>
</evidence>
<proteinExistence type="predicted"/>
<dbReference type="PANTHER" id="PTHR11803">
    <property type="entry name" value="2-IMINOBUTANOATE/2-IMINOPROPANOATE DEAMINASE RIDA"/>
    <property type="match status" value="1"/>
</dbReference>
<dbReference type="GO" id="GO:0019239">
    <property type="term" value="F:deaminase activity"/>
    <property type="evidence" value="ECO:0007669"/>
    <property type="project" value="TreeGrafter"/>
</dbReference>
<sequence>MSNVRNLTVSGKATPRGAYPHVKVVGRTVYVSGTSSRRPDNTIAGAELIDGTMVRDIRAQTRAVVENIADLLASAGAELSDLVQVTCYLVSMDDFAGYNEVYGEFFDHTGPTRTTVAVHQLPHPDLLIEIQAVAVLPDTEETP</sequence>
<dbReference type="InterPro" id="IPR035959">
    <property type="entry name" value="RutC-like_sf"/>
</dbReference>
<gene>
    <name evidence="1" type="ORF">UFOPK3773_00563</name>
    <name evidence="2" type="ORF">UFOPK3992_01317</name>
</gene>
<dbReference type="GO" id="GO:0005739">
    <property type="term" value="C:mitochondrion"/>
    <property type="evidence" value="ECO:0007669"/>
    <property type="project" value="TreeGrafter"/>
</dbReference>
<dbReference type="Pfam" id="PF01042">
    <property type="entry name" value="Ribonuc_L-PSP"/>
    <property type="match status" value="1"/>
</dbReference>
<dbReference type="AlphaFoldDB" id="A0A6J7QFF2"/>
<dbReference type="SUPFAM" id="SSF55298">
    <property type="entry name" value="YjgF-like"/>
    <property type="match status" value="1"/>
</dbReference>
<dbReference type="CDD" id="cd00448">
    <property type="entry name" value="YjgF_YER057c_UK114_family"/>
    <property type="match status" value="1"/>
</dbReference>
<protein>
    <submittedName>
        <fullName evidence="2">Unannotated protein</fullName>
    </submittedName>
</protein>
<dbReference type="InterPro" id="IPR006175">
    <property type="entry name" value="YjgF/YER057c/UK114"/>
</dbReference>
<name>A0A6J7QFF2_9ZZZZ</name>
<dbReference type="EMBL" id="CAFBNF010000041">
    <property type="protein sequence ID" value="CAB4936426.1"/>
    <property type="molecule type" value="Genomic_DNA"/>
</dbReference>